<dbReference type="InterPro" id="IPR038765">
    <property type="entry name" value="Papain-like_cys_pep_sf"/>
</dbReference>
<organism evidence="3 4">
    <name type="scientific">Zestosphaera tikiterensis</name>
    <dbReference type="NCBI Taxonomy" id="1973259"/>
    <lineage>
        <taxon>Archaea</taxon>
        <taxon>Thermoproteota</taxon>
        <taxon>Thermoprotei</taxon>
        <taxon>Desulfurococcales</taxon>
        <taxon>Desulfurococcaceae</taxon>
        <taxon>Zestosphaera</taxon>
    </lineage>
</organism>
<protein>
    <recommendedName>
        <fullName evidence="2">Transglutaminase-like domain-containing protein</fullName>
    </recommendedName>
</protein>
<gene>
    <name evidence="3" type="ORF">B7O98_01645</name>
</gene>
<sequence>MKLPRYALPLFVVYLANSVKGMDRLKELVLRVQSSVPELSNYFEGLYADVAVSSTIHSELYRDIQTLHMRKYINVYGTTSELEKILYTVTNRGRAFVEDGVIPVLQPDVYVKVREVVRTYLGLGERSKSGAVGYSQSVGEFLEAMGFKERPYSQRMPTHAEMASYVESMLESFIREQSEKLTTSLGFCRTAYCVAMAIDSVYSYFSSLNTELRLGLDLREVLKQVLEHPNVIKAAAKIQDIKLLPDLARADVRFKTLRSVSDVIASWTSRIVSERPKERLEAKDKEYVIPVRIEYEPNEKEAGTEGCLRTITVGTEERSTEIGRTTVDSQGKEVRSKRLSVFAKVVIALIAVLALLPTASLLFHQQLNETPPTTTAESLKSDVLVSLVPTTTTATTALLRETSPFTPSMLQQYRERLDLGSMKIYVNDTHLIIEEFWSGKPSYPYFVIKGGEYKLHLTPYPIDPSTSHVIAAYVFVNKTYAKALFPLNEILEALKRAGISNFEIDLYDVSKTCELRVDWSKKSMSFGGCENVIFIRSLSFGNTFYDVILSSFNETTISYLRKLVYDNVPPRDVKEAAWKALEWVDENAGYDYVKAGLVSVSNIYDPIEFAERRSGVCADYAVFLVATLISAGVKPVYILSLNTTEGRHATAAVEINDTLFVLDQHLPVAEWSDYLEYEVNILGYVYVYRVSYDTQGGPTVEFYKLSKDYRDTYFSDAIPSKFADDVCKELAAILGASCTYACRSEYSWRIRWTWDVLKLYSPLFHKQWVDYIAKELAPHIEDRPLSVWVEVESPTTLVVYYR</sequence>
<dbReference type="EMBL" id="NBVN01000002">
    <property type="protein sequence ID" value="PUA33167.1"/>
    <property type="molecule type" value="Genomic_DNA"/>
</dbReference>
<dbReference type="Gene3D" id="3.10.620.30">
    <property type="match status" value="1"/>
</dbReference>
<name>A0A2R7Y6Z9_9CREN</name>
<dbReference type="SUPFAM" id="SSF54001">
    <property type="entry name" value="Cysteine proteinases"/>
    <property type="match status" value="1"/>
</dbReference>
<accession>A0A2R7Y6Z9</accession>
<evidence type="ECO:0000313" key="3">
    <source>
        <dbReference type="EMBL" id="PUA33167.1"/>
    </source>
</evidence>
<dbReference type="InterPro" id="IPR007562">
    <property type="entry name" value="Transglutaminase-like_domain"/>
</dbReference>
<evidence type="ECO:0000256" key="1">
    <source>
        <dbReference type="ARBA" id="ARBA00007458"/>
    </source>
</evidence>
<evidence type="ECO:0000259" key="2">
    <source>
        <dbReference type="Pfam" id="PF04473"/>
    </source>
</evidence>
<dbReference type="Proteomes" id="UP000244093">
    <property type="component" value="Unassembled WGS sequence"/>
</dbReference>
<comment type="similarity">
    <text evidence="1">Belongs to the UPF0252 family.</text>
</comment>
<dbReference type="Pfam" id="PF04473">
    <property type="entry name" value="DUF553"/>
    <property type="match status" value="1"/>
</dbReference>
<proteinExistence type="inferred from homology"/>
<comment type="caution">
    <text evidence="3">The sequence shown here is derived from an EMBL/GenBank/DDBJ whole genome shotgun (WGS) entry which is preliminary data.</text>
</comment>
<reference evidence="3 4" key="1">
    <citation type="journal article" date="2018" name="Syst. Appl. Microbiol.">
        <title>A new symbiotic nanoarchaeote (Candidatus Nanoclepta minutus) and its host (Zestosphaera tikiterensis gen. nov., sp. nov.) from a New Zealand hot spring.</title>
        <authorList>
            <person name="St John E."/>
            <person name="Liu Y."/>
            <person name="Podar M."/>
            <person name="Stott M.B."/>
            <person name="Meneghin J."/>
            <person name="Chen Z."/>
            <person name="Lagutin K."/>
            <person name="Mitchell K."/>
            <person name="Reysenbach A.L."/>
        </authorList>
    </citation>
    <scope>NUCLEOTIDE SEQUENCE [LARGE SCALE GENOMIC DNA]</scope>
    <source>
        <strain evidence="3">NZ3</strain>
    </source>
</reference>
<feature type="domain" description="Transglutaminase-like" evidence="2">
    <location>
        <begin position="569"/>
        <end position="676"/>
    </location>
</feature>
<evidence type="ECO:0000313" key="4">
    <source>
        <dbReference type="Proteomes" id="UP000244093"/>
    </source>
</evidence>
<dbReference type="AlphaFoldDB" id="A0A2R7Y6Z9"/>